<dbReference type="InterPro" id="IPR053842">
    <property type="entry name" value="NikA-like"/>
</dbReference>
<gene>
    <name evidence="2" type="ORF">H9791_06565</name>
</gene>
<dbReference type="EMBL" id="JAHLFO010000090">
    <property type="protein sequence ID" value="MBU3814160.1"/>
    <property type="molecule type" value="Genomic_DNA"/>
</dbReference>
<proteinExistence type="predicted"/>
<name>A0A9E2KGY7_9BACE</name>
<accession>A0A9E2KGY7</accession>
<dbReference type="Proteomes" id="UP000824236">
    <property type="component" value="Unassembled WGS sequence"/>
</dbReference>
<evidence type="ECO:0000256" key="1">
    <source>
        <dbReference type="SAM" id="MobiDB-lite"/>
    </source>
</evidence>
<dbReference type="Pfam" id="PF21983">
    <property type="entry name" value="NikA-like"/>
    <property type="match status" value="1"/>
</dbReference>
<reference evidence="2" key="2">
    <citation type="submission" date="2021-04" db="EMBL/GenBank/DDBJ databases">
        <authorList>
            <person name="Gilroy R."/>
        </authorList>
    </citation>
    <scope>NUCLEOTIDE SEQUENCE</scope>
    <source>
        <strain evidence="2">B3-3758</strain>
    </source>
</reference>
<feature type="compositionally biased region" description="Polar residues" evidence="1">
    <location>
        <begin position="1"/>
        <end position="10"/>
    </location>
</feature>
<evidence type="ECO:0000313" key="3">
    <source>
        <dbReference type="Proteomes" id="UP000824236"/>
    </source>
</evidence>
<protein>
    <submittedName>
        <fullName evidence="2">MobC family plasmid mobilization relaxosome protein</fullName>
    </submittedName>
</protein>
<comment type="caution">
    <text evidence="2">The sequence shown here is derived from an EMBL/GenBank/DDBJ whole genome shotgun (WGS) entry which is preliminary data.</text>
</comment>
<reference evidence="2" key="1">
    <citation type="journal article" date="2021" name="PeerJ">
        <title>Extensive microbial diversity within the chicken gut microbiome revealed by metagenomics and culture.</title>
        <authorList>
            <person name="Gilroy R."/>
            <person name="Ravi A."/>
            <person name="Getino M."/>
            <person name="Pursley I."/>
            <person name="Horton D.L."/>
            <person name="Alikhan N.F."/>
            <person name="Baker D."/>
            <person name="Gharbi K."/>
            <person name="Hall N."/>
            <person name="Watson M."/>
            <person name="Adriaenssens E.M."/>
            <person name="Foster-Nyarko E."/>
            <person name="Jarju S."/>
            <person name="Secka A."/>
            <person name="Antonio M."/>
            <person name="Oren A."/>
            <person name="Chaudhuri R.R."/>
            <person name="La Ragione R."/>
            <person name="Hildebrand F."/>
            <person name="Pallen M.J."/>
        </authorList>
    </citation>
    <scope>NUCLEOTIDE SEQUENCE</scope>
    <source>
        <strain evidence="2">B3-3758</strain>
    </source>
</reference>
<organism evidence="2 3">
    <name type="scientific">Candidatus Bacteroides intestinipullorum</name>
    <dbReference type="NCBI Taxonomy" id="2838471"/>
    <lineage>
        <taxon>Bacteria</taxon>
        <taxon>Pseudomonadati</taxon>
        <taxon>Bacteroidota</taxon>
        <taxon>Bacteroidia</taxon>
        <taxon>Bacteroidales</taxon>
        <taxon>Bacteroidaceae</taxon>
        <taxon>Bacteroides</taxon>
    </lineage>
</organism>
<dbReference type="AlphaFoldDB" id="A0A9E2KGY7"/>
<sequence>MESNPQTQEYSKPKGGRPKLPDGQQRTHAVKVYFDDENYAKLLKRRKRTGKPLSSIVYELAVNGYVKEPLSKELASCVRAMASMANNLNQLAHEAHLSGYAAVEERTRELSEKIAKVLVRISREL</sequence>
<feature type="region of interest" description="Disordered" evidence="1">
    <location>
        <begin position="1"/>
        <end position="26"/>
    </location>
</feature>
<evidence type="ECO:0000313" key="2">
    <source>
        <dbReference type="EMBL" id="MBU3814160.1"/>
    </source>
</evidence>